<sequence length="86" mass="10001">MKLKLTPTQNLCVGYLESGFELIQQDDQYFFIKGQRRQKVLPKTLNALVSRGALAHTEQGDYKLSDEFIEHRKRMQSPSKTKPTHH</sequence>
<keyword evidence="2" id="KW-1185">Reference proteome</keyword>
<dbReference type="OrthoDB" id="6105911at2"/>
<name>A0A3M8Q0S9_9GAMM</name>
<reference evidence="1 2" key="1">
    <citation type="journal article" date="2012" name="Int. J. Syst. Evol. Microbiol.">
        <title>Marinomonas hwangdonensis sp. nov., isolated from seawater.</title>
        <authorList>
            <person name="Jung Y.T."/>
            <person name="Oh T.K."/>
            <person name="Yoon J.H."/>
        </authorList>
    </citation>
    <scope>NUCLEOTIDE SEQUENCE [LARGE SCALE GENOMIC DNA]</scope>
    <source>
        <strain evidence="1 2">HDW-15</strain>
    </source>
</reference>
<comment type="caution">
    <text evidence="1">The sequence shown here is derived from an EMBL/GenBank/DDBJ whole genome shotgun (WGS) entry which is preliminary data.</text>
</comment>
<organism evidence="1 2">
    <name type="scientific">Marinomonas hwangdonensis</name>
    <dbReference type="NCBI Taxonomy" id="1053647"/>
    <lineage>
        <taxon>Bacteria</taxon>
        <taxon>Pseudomonadati</taxon>
        <taxon>Pseudomonadota</taxon>
        <taxon>Gammaproteobacteria</taxon>
        <taxon>Oceanospirillales</taxon>
        <taxon>Oceanospirillaceae</taxon>
        <taxon>Marinomonas</taxon>
    </lineage>
</organism>
<accession>A0A3M8Q0S9</accession>
<evidence type="ECO:0000313" key="1">
    <source>
        <dbReference type="EMBL" id="RNF49636.1"/>
    </source>
</evidence>
<dbReference type="EMBL" id="RIZG01000007">
    <property type="protein sequence ID" value="RNF49636.1"/>
    <property type="molecule type" value="Genomic_DNA"/>
</dbReference>
<protein>
    <submittedName>
        <fullName evidence="1">Formyltetrahydrofolate deformylase</fullName>
    </submittedName>
</protein>
<gene>
    <name evidence="1" type="ORF">EBI00_11915</name>
</gene>
<evidence type="ECO:0000313" key="2">
    <source>
        <dbReference type="Proteomes" id="UP000280507"/>
    </source>
</evidence>
<dbReference type="Proteomes" id="UP000280507">
    <property type="component" value="Unassembled WGS sequence"/>
</dbReference>
<dbReference type="AlphaFoldDB" id="A0A3M8Q0S9"/>
<proteinExistence type="predicted"/>